<dbReference type="Gene3D" id="3.40.1190.20">
    <property type="match status" value="1"/>
</dbReference>
<comment type="caution">
    <text evidence="1">The sequence shown here is derived from an EMBL/GenBank/DDBJ whole genome shotgun (WGS) entry which is preliminary data.</text>
</comment>
<dbReference type="AlphaFoldDB" id="A0A540LLX1"/>
<dbReference type="InterPro" id="IPR052562">
    <property type="entry name" value="Ketohexokinase-related"/>
</dbReference>
<evidence type="ECO:0000313" key="2">
    <source>
        <dbReference type="Proteomes" id="UP000315295"/>
    </source>
</evidence>
<accession>A0A540LLX1</accession>
<sequence>MSIDSLTPLPENRTVVSEEGNSPFTYIIVDNETKTRTCIHTPGYPPMIPDDLSQSSLSSALDGARILYLDCRIHETALVVAQEAGACCRALGARTGLPHRTDARLASFLS</sequence>
<proteinExistence type="predicted"/>
<organism evidence="1 2">
    <name type="scientific">Malus baccata</name>
    <name type="common">Siberian crab apple</name>
    <name type="synonym">Pyrus baccata</name>
    <dbReference type="NCBI Taxonomy" id="106549"/>
    <lineage>
        <taxon>Eukaryota</taxon>
        <taxon>Viridiplantae</taxon>
        <taxon>Streptophyta</taxon>
        <taxon>Embryophyta</taxon>
        <taxon>Tracheophyta</taxon>
        <taxon>Spermatophyta</taxon>
        <taxon>Magnoliopsida</taxon>
        <taxon>eudicotyledons</taxon>
        <taxon>Gunneridae</taxon>
        <taxon>Pentapetalae</taxon>
        <taxon>rosids</taxon>
        <taxon>fabids</taxon>
        <taxon>Rosales</taxon>
        <taxon>Rosaceae</taxon>
        <taxon>Amygdaloideae</taxon>
        <taxon>Maleae</taxon>
        <taxon>Malus</taxon>
    </lineage>
</organism>
<keyword evidence="2" id="KW-1185">Reference proteome</keyword>
<dbReference type="InterPro" id="IPR029056">
    <property type="entry name" value="Ribokinase-like"/>
</dbReference>
<reference evidence="1 2" key="1">
    <citation type="journal article" date="2019" name="G3 (Bethesda)">
        <title>Sequencing of a Wild Apple (Malus baccata) Genome Unravels the Differences Between Cultivated and Wild Apple Species Regarding Disease Resistance and Cold Tolerance.</title>
        <authorList>
            <person name="Chen X."/>
        </authorList>
    </citation>
    <scope>NUCLEOTIDE SEQUENCE [LARGE SCALE GENOMIC DNA]</scope>
    <source>
        <strain evidence="2">cv. Shandingzi</strain>
        <tissue evidence="1">Leaves</tissue>
    </source>
</reference>
<dbReference type="Proteomes" id="UP000315295">
    <property type="component" value="Unassembled WGS sequence"/>
</dbReference>
<dbReference type="PANTHER" id="PTHR42774:SF3">
    <property type="entry name" value="KETOHEXOKINASE"/>
    <property type="match status" value="1"/>
</dbReference>
<name>A0A540LLX1_MALBA</name>
<gene>
    <name evidence="1" type="ORF">C1H46_026982</name>
</gene>
<protein>
    <submittedName>
        <fullName evidence="1">Uncharacterized protein</fullName>
    </submittedName>
</protein>
<evidence type="ECO:0000313" key="1">
    <source>
        <dbReference type="EMBL" id="TQD87470.1"/>
    </source>
</evidence>
<dbReference type="STRING" id="106549.A0A540LLX1"/>
<dbReference type="PANTHER" id="PTHR42774">
    <property type="entry name" value="PHOSPHOTRANSFERASE SYSTEM TRANSPORT PROTEIN"/>
    <property type="match status" value="1"/>
</dbReference>
<dbReference type="EMBL" id="VIEB01000535">
    <property type="protein sequence ID" value="TQD87470.1"/>
    <property type="molecule type" value="Genomic_DNA"/>
</dbReference>